<keyword evidence="3" id="KW-1185">Reference proteome</keyword>
<organism evidence="2 3">
    <name type="scientific">Novosphingobium anseongense</name>
    <dbReference type="NCBI Taxonomy" id="3133436"/>
    <lineage>
        <taxon>Bacteria</taxon>
        <taxon>Pseudomonadati</taxon>
        <taxon>Pseudomonadota</taxon>
        <taxon>Alphaproteobacteria</taxon>
        <taxon>Sphingomonadales</taxon>
        <taxon>Sphingomonadaceae</taxon>
        <taxon>Novosphingobium</taxon>
    </lineage>
</organism>
<proteinExistence type="predicted"/>
<gene>
    <name evidence="2" type="ORF">WG901_12290</name>
</gene>
<name>A0ABU8RWF7_9SPHN</name>
<reference evidence="2 3" key="1">
    <citation type="submission" date="2024-03" db="EMBL/GenBank/DDBJ databases">
        <authorList>
            <person name="Jo J.-H."/>
        </authorList>
    </citation>
    <scope>NUCLEOTIDE SEQUENCE [LARGE SCALE GENOMIC DNA]</scope>
    <source>
        <strain evidence="2 3">PS1R-30</strain>
    </source>
</reference>
<sequence length="204" mass="21716">MSAWLSIVLAGAAVSPATPVEPNTWFNSKDNPKTAMRVAERGHVTYTIDVAADGTPLRCTPDEKSDLDHDVCALVMKRARFLPAKDDQGRAVAGTYEAVASFLMPGKQRSRPDRSKLAVAVNSLPEGVTGPAFARVAFLVDGTGTVSQCTPLAAERRRFQQTVPALGPAACESLTRDYHPSPVTDATGAAVASVQSATVRFEFR</sequence>
<dbReference type="EMBL" id="JBBHJZ010000002">
    <property type="protein sequence ID" value="MEJ5977420.1"/>
    <property type="molecule type" value="Genomic_DNA"/>
</dbReference>
<evidence type="ECO:0000313" key="2">
    <source>
        <dbReference type="EMBL" id="MEJ5977420.1"/>
    </source>
</evidence>
<dbReference type="Pfam" id="PF03544">
    <property type="entry name" value="TonB_C"/>
    <property type="match status" value="1"/>
</dbReference>
<evidence type="ECO:0000259" key="1">
    <source>
        <dbReference type="Pfam" id="PF03544"/>
    </source>
</evidence>
<feature type="domain" description="TonB C-terminal" evidence="1">
    <location>
        <begin position="32"/>
        <end position="97"/>
    </location>
</feature>
<dbReference type="InterPro" id="IPR037682">
    <property type="entry name" value="TonB_C"/>
</dbReference>
<protein>
    <submittedName>
        <fullName evidence="2">Energy transducer TonB</fullName>
    </submittedName>
</protein>
<comment type="caution">
    <text evidence="2">The sequence shown here is derived from an EMBL/GenBank/DDBJ whole genome shotgun (WGS) entry which is preliminary data.</text>
</comment>
<accession>A0ABU8RWF7</accession>
<dbReference type="RefSeq" id="WP_339587359.1">
    <property type="nucleotide sequence ID" value="NZ_JBBHJZ010000002.1"/>
</dbReference>
<dbReference type="Proteomes" id="UP001361239">
    <property type="component" value="Unassembled WGS sequence"/>
</dbReference>
<evidence type="ECO:0000313" key="3">
    <source>
        <dbReference type="Proteomes" id="UP001361239"/>
    </source>
</evidence>